<feature type="compositionally biased region" description="Basic and acidic residues" evidence="1">
    <location>
        <begin position="149"/>
        <end position="165"/>
    </location>
</feature>
<organism evidence="2">
    <name type="scientific">Oryza glumipatula</name>
    <dbReference type="NCBI Taxonomy" id="40148"/>
    <lineage>
        <taxon>Eukaryota</taxon>
        <taxon>Viridiplantae</taxon>
        <taxon>Streptophyta</taxon>
        <taxon>Embryophyta</taxon>
        <taxon>Tracheophyta</taxon>
        <taxon>Spermatophyta</taxon>
        <taxon>Magnoliopsida</taxon>
        <taxon>Liliopsida</taxon>
        <taxon>Poales</taxon>
        <taxon>Poaceae</taxon>
        <taxon>BOP clade</taxon>
        <taxon>Oryzoideae</taxon>
        <taxon>Oryzeae</taxon>
        <taxon>Oryzinae</taxon>
        <taxon>Oryza</taxon>
    </lineage>
</organism>
<evidence type="ECO:0000313" key="2">
    <source>
        <dbReference type="EnsemblPlants" id="OGLUM03G33010.1"/>
    </source>
</evidence>
<feature type="compositionally biased region" description="Basic and acidic residues" evidence="1">
    <location>
        <begin position="204"/>
        <end position="218"/>
    </location>
</feature>
<protein>
    <submittedName>
        <fullName evidence="2">Uncharacterized protein</fullName>
    </submittedName>
</protein>
<feature type="region of interest" description="Disordered" evidence="1">
    <location>
        <begin position="1"/>
        <end position="246"/>
    </location>
</feature>
<accession>A0A0D9ZCT2</accession>
<keyword evidence="3" id="KW-1185">Reference proteome</keyword>
<evidence type="ECO:0000256" key="1">
    <source>
        <dbReference type="SAM" id="MobiDB-lite"/>
    </source>
</evidence>
<reference evidence="2" key="2">
    <citation type="submission" date="2018-05" db="EMBL/GenBank/DDBJ databases">
        <title>OgluRS3 (Oryza glumaepatula Reference Sequence Version 3).</title>
        <authorList>
            <person name="Zhang J."/>
            <person name="Kudrna D."/>
            <person name="Lee S."/>
            <person name="Talag J."/>
            <person name="Welchert J."/>
            <person name="Wing R.A."/>
        </authorList>
    </citation>
    <scope>NUCLEOTIDE SEQUENCE [LARGE SCALE GENOMIC DNA]</scope>
</reference>
<dbReference type="HOGENOM" id="CLU_1130573_0_0_1"/>
<name>A0A0D9ZCT2_9ORYZ</name>
<dbReference type="Gramene" id="OGLUM03G33010.1">
    <property type="protein sequence ID" value="OGLUM03G33010.1"/>
    <property type="gene ID" value="OGLUM03G33010"/>
</dbReference>
<proteinExistence type="predicted"/>
<feature type="compositionally biased region" description="Basic residues" evidence="1">
    <location>
        <begin position="181"/>
        <end position="197"/>
    </location>
</feature>
<reference evidence="2" key="1">
    <citation type="submission" date="2015-04" db="UniProtKB">
        <authorList>
            <consortium name="EnsemblPlants"/>
        </authorList>
    </citation>
    <scope>IDENTIFICATION</scope>
</reference>
<dbReference type="AlphaFoldDB" id="A0A0D9ZCT2"/>
<feature type="compositionally biased region" description="Basic residues" evidence="1">
    <location>
        <begin position="78"/>
        <end position="96"/>
    </location>
</feature>
<evidence type="ECO:0000313" key="3">
    <source>
        <dbReference type="Proteomes" id="UP000026961"/>
    </source>
</evidence>
<feature type="compositionally biased region" description="Low complexity" evidence="1">
    <location>
        <begin position="97"/>
        <end position="112"/>
    </location>
</feature>
<feature type="compositionally biased region" description="Low complexity" evidence="1">
    <location>
        <begin position="61"/>
        <end position="77"/>
    </location>
</feature>
<dbReference type="Proteomes" id="UP000026961">
    <property type="component" value="Chromosome 3"/>
</dbReference>
<sequence length="246" mass="27135">MGRVRLPRPHRGDEHLEPADQPWRPPGVPGGKGDRPADAGVSPLRRPVDAAEHGRRRGAGARRAVPAVAGADAAPAKQLRRRRARRAGGRRRRRRAGAVPAADARLPAVAPGQERCRGGRPGRRRGRRAAAAAAARAAGGGVVRRGARRAPDRAHRPQDAPDHRVREPHHRERRRPVADRRLRRLLRPRRVPRHRPQRQGQARHAQEPRRLLRPDHRPPAPIVPHTHTHSTLAPSAAGGSPDYIQV</sequence>
<dbReference type="EnsemblPlants" id="OGLUM03G33010.1">
    <property type="protein sequence ID" value="OGLUM03G33010.1"/>
    <property type="gene ID" value="OGLUM03G33010"/>
</dbReference>
<feature type="compositionally biased region" description="Basic residues" evidence="1">
    <location>
        <begin position="118"/>
        <end position="128"/>
    </location>
</feature>